<dbReference type="InterPro" id="IPR043128">
    <property type="entry name" value="Rev_trsase/Diguanyl_cyclase"/>
</dbReference>
<feature type="transmembrane region" description="Helical" evidence="2">
    <location>
        <begin position="106"/>
        <end position="127"/>
    </location>
</feature>
<dbReference type="AlphaFoldDB" id="A0A7X3LH13"/>
<dbReference type="Proteomes" id="UP000460318">
    <property type="component" value="Unassembled WGS sequence"/>
</dbReference>
<dbReference type="GO" id="GO:0005886">
    <property type="term" value="C:plasma membrane"/>
    <property type="evidence" value="ECO:0007669"/>
    <property type="project" value="TreeGrafter"/>
</dbReference>
<feature type="transmembrane region" description="Helical" evidence="2">
    <location>
        <begin position="139"/>
        <end position="156"/>
    </location>
</feature>
<dbReference type="GO" id="GO:1902201">
    <property type="term" value="P:negative regulation of bacterial-type flagellum-dependent cell motility"/>
    <property type="evidence" value="ECO:0007669"/>
    <property type="project" value="TreeGrafter"/>
</dbReference>
<evidence type="ECO:0000256" key="1">
    <source>
        <dbReference type="SAM" id="MobiDB-lite"/>
    </source>
</evidence>
<evidence type="ECO:0000259" key="3">
    <source>
        <dbReference type="PROSITE" id="PS50887"/>
    </source>
</evidence>
<feature type="transmembrane region" description="Helical" evidence="2">
    <location>
        <begin position="194"/>
        <end position="213"/>
    </location>
</feature>
<feature type="transmembrane region" description="Helical" evidence="2">
    <location>
        <begin position="77"/>
        <end position="94"/>
    </location>
</feature>
<proteinExistence type="predicted"/>
<feature type="compositionally biased region" description="Basic and acidic residues" evidence="1">
    <location>
        <begin position="375"/>
        <end position="384"/>
    </location>
</feature>
<feature type="region of interest" description="Disordered" evidence="1">
    <location>
        <begin position="357"/>
        <end position="384"/>
    </location>
</feature>
<dbReference type="InterPro" id="IPR029787">
    <property type="entry name" value="Nucleotide_cyclase"/>
</dbReference>
<keyword evidence="5" id="KW-1185">Reference proteome</keyword>
<dbReference type="SMART" id="SM00267">
    <property type="entry name" value="GGDEF"/>
    <property type="match status" value="1"/>
</dbReference>
<evidence type="ECO:0000256" key="2">
    <source>
        <dbReference type="SAM" id="Phobius"/>
    </source>
</evidence>
<keyword evidence="2" id="KW-0812">Transmembrane</keyword>
<dbReference type="SUPFAM" id="SSF55073">
    <property type="entry name" value="Nucleotide cyclase"/>
    <property type="match status" value="1"/>
</dbReference>
<dbReference type="NCBIfam" id="TIGR00254">
    <property type="entry name" value="GGDEF"/>
    <property type="match status" value="1"/>
</dbReference>
<feature type="transmembrane region" description="Helical" evidence="2">
    <location>
        <begin position="163"/>
        <end position="182"/>
    </location>
</feature>
<comment type="caution">
    <text evidence="4">The sequence shown here is derived from an EMBL/GenBank/DDBJ whole genome shotgun (WGS) entry which is preliminary data.</text>
</comment>
<keyword evidence="2" id="KW-0472">Membrane</keyword>
<name>A0A7X3LH13_9BACL</name>
<dbReference type="EMBL" id="WUBI01000001">
    <property type="protein sequence ID" value="MWV43775.1"/>
    <property type="molecule type" value="Genomic_DNA"/>
</dbReference>
<dbReference type="InterPro" id="IPR000160">
    <property type="entry name" value="GGDEF_dom"/>
</dbReference>
<feature type="transmembrane region" description="Helical" evidence="2">
    <location>
        <begin position="44"/>
        <end position="65"/>
    </location>
</feature>
<dbReference type="Pfam" id="PF00990">
    <property type="entry name" value="GGDEF"/>
    <property type="match status" value="1"/>
</dbReference>
<dbReference type="PROSITE" id="PS50887">
    <property type="entry name" value="GGDEF"/>
    <property type="match status" value="1"/>
</dbReference>
<dbReference type="InterPro" id="IPR050469">
    <property type="entry name" value="Diguanylate_Cyclase"/>
</dbReference>
<evidence type="ECO:0000313" key="4">
    <source>
        <dbReference type="EMBL" id="MWV43775.1"/>
    </source>
</evidence>
<dbReference type="GO" id="GO:0043709">
    <property type="term" value="P:cell adhesion involved in single-species biofilm formation"/>
    <property type="evidence" value="ECO:0007669"/>
    <property type="project" value="TreeGrafter"/>
</dbReference>
<dbReference type="Gene3D" id="3.30.70.270">
    <property type="match status" value="1"/>
</dbReference>
<organism evidence="4 5">
    <name type="scientific">Paenibacillus dendrobii</name>
    <dbReference type="NCBI Taxonomy" id="2691084"/>
    <lineage>
        <taxon>Bacteria</taxon>
        <taxon>Bacillati</taxon>
        <taxon>Bacillota</taxon>
        <taxon>Bacilli</taxon>
        <taxon>Bacillales</taxon>
        <taxon>Paenibacillaceae</taxon>
        <taxon>Paenibacillus</taxon>
    </lineage>
</organism>
<evidence type="ECO:0000313" key="5">
    <source>
        <dbReference type="Proteomes" id="UP000460318"/>
    </source>
</evidence>
<keyword evidence="2" id="KW-1133">Transmembrane helix</keyword>
<gene>
    <name evidence="4" type="ORF">GRF59_09015</name>
</gene>
<dbReference type="PANTHER" id="PTHR45138">
    <property type="entry name" value="REGULATORY COMPONENTS OF SENSORY TRANSDUCTION SYSTEM"/>
    <property type="match status" value="1"/>
</dbReference>
<feature type="domain" description="GGDEF" evidence="3">
    <location>
        <begin position="249"/>
        <end position="372"/>
    </location>
</feature>
<dbReference type="GO" id="GO:0052621">
    <property type="term" value="F:diguanylate cyclase activity"/>
    <property type="evidence" value="ECO:0007669"/>
    <property type="project" value="TreeGrafter"/>
</dbReference>
<protein>
    <submittedName>
        <fullName evidence="4">Diguanylate cyclase</fullName>
    </submittedName>
</protein>
<sequence length="384" mass="43265">MIMPYTSGSSSAIQAGIASACSLYIILIMTLMCLIMYSKQRKKAYLSMVTAFLFIMTYESLNIHFAFSPDRNHGSGIWAADLQIFSFLLLNLSVYQLYRRMNRASYTVFAVLTLLFLVPVSSAFIPFGGTGWQKLYLDVYQLGILCAGVSFISPRIGQRGKYFAGIAVYFVYIAIGMLSRYANEQGAWIDGALLWLPLAYYTILFLILFERIVELMQSIYRSSITDGLTNLYNRRYFTKQLNRYVEQGVKVSMIFCDIDNFKKLNDTQGHHRADLVLKQVAAIIDEEVSEFGLSGRFGGEELVGLVVDKRAKVAQIAERIRARVAEESIVTLSVGYSSLRKNVSAEELVQQADQAMYRSKTTGKNKVSPYRVPSPKKDAEETVS</sequence>
<accession>A0A7X3LH13</accession>
<feature type="transmembrane region" description="Helical" evidence="2">
    <location>
        <begin position="12"/>
        <end position="37"/>
    </location>
</feature>
<reference evidence="4 5" key="1">
    <citation type="submission" date="2019-12" db="EMBL/GenBank/DDBJ databases">
        <title>Paenibacillus sp. nov., an endophytic bacterium isolated from the stem of Dendrobium.</title>
        <authorList>
            <person name="Zhao R."/>
        </authorList>
    </citation>
    <scope>NUCLEOTIDE SEQUENCE [LARGE SCALE GENOMIC DNA]</scope>
    <source>
        <strain evidence="4 5">HJL G12</strain>
    </source>
</reference>
<dbReference type="CDD" id="cd01949">
    <property type="entry name" value="GGDEF"/>
    <property type="match status" value="1"/>
</dbReference>
<dbReference type="PANTHER" id="PTHR45138:SF9">
    <property type="entry name" value="DIGUANYLATE CYCLASE DGCM-RELATED"/>
    <property type="match status" value="1"/>
</dbReference>